<dbReference type="EMBL" id="AMZH03018135">
    <property type="protein sequence ID" value="RRT42003.1"/>
    <property type="molecule type" value="Genomic_DNA"/>
</dbReference>
<accession>A0A426XR36</accession>
<feature type="region of interest" description="Disordered" evidence="7">
    <location>
        <begin position="125"/>
        <end position="156"/>
    </location>
</feature>
<sequence length="221" mass="25495">MPPHVSPLSELDDVFKDIIDNDLEDINYKRSYVPDITIEEVALLLNDDDPWHNAPTTKECDSKEREEQKGEPSSMTPHVSSLSELDDVFKDIINDDLEDVNYKRSYVPDITIEEVALLLNDDDPRHNVLTTKEGDSKEREEEKGEPYEDSTRRRLPGRRSTKQFFAKRSWSVHPPTRFFKTKKTCIRCGASQTPKWRKGPTGRMTLCNACGIRFGCGRLRH</sequence>
<feature type="compositionally biased region" description="Polar residues" evidence="7">
    <location>
        <begin position="71"/>
        <end position="81"/>
    </location>
</feature>
<feature type="compositionally biased region" description="Basic and acidic residues" evidence="7">
    <location>
        <begin position="58"/>
        <end position="70"/>
    </location>
</feature>
<dbReference type="SUPFAM" id="SSF57716">
    <property type="entry name" value="Glucocorticoid receptor-like (DNA-binding domain)"/>
    <property type="match status" value="1"/>
</dbReference>
<evidence type="ECO:0000256" key="4">
    <source>
        <dbReference type="ARBA" id="ARBA00022833"/>
    </source>
</evidence>
<dbReference type="CDD" id="cd00202">
    <property type="entry name" value="ZnF_GATA"/>
    <property type="match status" value="1"/>
</dbReference>
<evidence type="ECO:0000256" key="7">
    <source>
        <dbReference type="SAM" id="MobiDB-lite"/>
    </source>
</evidence>
<evidence type="ECO:0000256" key="1">
    <source>
        <dbReference type="ARBA" id="ARBA00005694"/>
    </source>
</evidence>
<evidence type="ECO:0000259" key="8">
    <source>
        <dbReference type="PROSITE" id="PS50114"/>
    </source>
</evidence>
<feature type="domain" description="GATA-type" evidence="8">
    <location>
        <begin position="179"/>
        <end position="212"/>
    </location>
</feature>
<dbReference type="InterPro" id="IPR013088">
    <property type="entry name" value="Znf_NHR/GATA"/>
</dbReference>
<comment type="similarity">
    <text evidence="1">Belongs to the type IV zinc-finger family. Class A subfamily.</text>
</comment>
<reference evidence="9 10" key="1">
    <citation type="journal article" date="2014" name="Agronomy (Basel)">
        <title>A Draft Genome Sequence for Ensete ventricosum, the Drought-Tolerant Tree Against Hunger.</title>
        <authorList>
            <person name="Harrison J."/>
            <person name="Moore K.A."/>
            <person name="Paszkiewicz K."/>
            <person name="Jones T."/>
            <person name="Grant M."/>
            <person name="Ambacheew D."/>
            <person name="Muzemil S."/>
            <person name="Studholme D.J."/>
        </authorList>
    </citation>
    <scope>NUCLEOTIDE SEQUENCE [LARGE SCALE GENOMIC DNA]</scope>
</reference>
<dbReference type="PROSITE" id="PS50114">
    <property type="entry name" value="GATA_ZN_FINGER_2"/>
    <property type="match status" value="1"/>
</dbReference>
<feature type="region of interest" description="Disordered" evidence="7">
    <location>
        <begin position="48"/>
        <end position="81"/>
    </location>
</feature>
<gene>
    <name evidence="9" type="ORF">B296_00051833</name>
</gene>
<dbReference type="PANTHER" id="PTHR45658:SF18">
    <property type="entry name" value="PROTEIN GAT2"/>
    <property type="match status" value="1"/>
</dbReference>
<keyword evidence="4" id="KW-0862">Zinc</keyword>
<dbReference type="InterPro" id="IPR051140">
    <property type="entry name" value="GATA_TF"/>
</dbReference>
<evidence type="ECO:0000256" key="3">
    <source>
        <dbReference type="ARBA" id="ARBA00022771"/>
    </source>
</evidence>
<keyword evidence="2" id="KW-0479">Metal-binding</keyword>
<feature type="compositionally biased region" description="Basic and acidic residues" evidence="7">
    <location>
        <begin position="125"/>
        <end position="152"/>
    </location>
</feature>
<dbReference type="Proteomes" id="UP000287651">
    <property type="component" value="Unassembled WGS sequence"/>
</dbReference>
<dbReference type="GO" id="GO:0043565">
    <property type="term" value="F:sequence-specific DNA binding"/>
    <property type="evidence" value="ECO:0007669"/>
    <property type="project" value="InterPro"/>
</dbReference>
<dbReference type="InterPro" id="IPR000679">
    <property type="entry name" value="Znf_GATA"/>
</dbReference>
<evidence type="ECO:0000256" key="5">
    <source>
        <dbReference type="ARBA" id="ARBA00023159"/>
    </source>
</evidence>
<dbReference type="SMART" id="SM00401">
    <property type="entry name" value="ZnF_GATA"/>
    <property type="match status" value="1"/>
</dbReference>
<proteinExistence type="inferred from homology"/>
<name>A0A426XR36_ENSVE</name>
<organism evidence="9 10">
    <name type="scientific">Ensete ventricosum</name>
    <name type="common">Abyssinian banana</name>
    <name type="synonym">Musa ensete</name>
    <dbReference type="NCBI Taxonomy" id="4639"/>
    <lineage>
        <taxon>Eukaryota</taxon>
        <taxon>Viridiplantae</taxon>
        <taxon>Streptophyta</taxon>
        <taxon>Embryophyta</taxon>
        <taxon>Tracheophyta</taxon>
        <taxon>Spermatophyta</taxon>
        <taxon>Magnoliopsida</taxon>
        <taxon>Liliopsida</taxon>
        <taxon>Zingiberales</taxon>
        <taxon>Musaceae</taxon>
        <taxon>Ensete</taxon>
    </lineage>
</organism>
<keyword evidence="3 6" id="KW-0863">Zinc-finger</keyword>
<evidence type="ECO:0000313" key="9">
    <source>
        <dbReference type="EMBL" id="RRT42003.1"/>
    </source>
</evidence>
<keyword evidence="5" id="KW-0010">Activator</keyword>
<protein>
    <recommendedName>
        <fullName evidence="8">GATA-type domain-containing protein</fullName>
    </recommendedName>
</protein>
<dbReference type="PANTHER" id="PTHR45658">
    <property type="entry name" value="GATA TRANSCRIPTION FACTOR"/>
    <property type="match status" value="1"/>
</dbReference>
<dbReference type="Gene3D" id="3.30.50.10">
    <property type="entry name" value="Erythroid Transcription Factor GATA-1, subunit A"/>
    <property type="match status" value="1"/>
</dbReference>
<dbReference type="AlphaFoldDB" id="A0A426XR36"/>
<dbReference type="Pfam" id="PF00320">
    <property type="entry name" value="GATA"/>
    <property type="match status" value="1"/>
</dbReference>
<evidence type="ECO:0000256" key="2">
    <source>
        <dbReference type="ARBA" id="ARBA00022723"/>
    </source>
</evidence>
<dbReference type="GO" id="GO:0006355">
    <property type="term" value="P:regulation of DNA-templated transcription"/>
    <property type="evidence" value="ECO:0007669"/>
    <property type="project" value="InterPro"/>
</dbReference>
<dbReference type="GO" id="GO:0008270">
    <property type="term" value="F:zinc ion binding"/>
    <property type="evidence" value="ECO:0007669"/>
    <property type="project" value="UniProtKB-KW"/>
</dbReference>
<comment type="caution">
    <text evidence="9">The sequence shown here is derived from an EMBL/GenBank/DDBJ whole genome shotgun (WGS) entry which is preliminary data.</text>
</comment>
<evidence type="ECO:0000256" key="6">
    <source>
        <dbReference type="PROSITE-ProRule" id="PRU00094"/>
    </source>
</evidence>
<evidence type="ECO:0000313" key="10">
    <source>
        <dbReference type="Proteomes" id="UP000287651"/>
    </source>
</evidence>